<proteinExistence type="predicted"/>
<accession>A0A3N0GW84</accession>
<dbReference type="Proteomes" id="UP000279994">
    <property type="component" value="Unassembled WGS sequence"/>
</dbReference>
<dbReference type="RefSeq" id="WP_123221605.1">
    <property type="nucleotide sequence ID" value="NZ_RJSF01000007.1"/>
</dbReference>
<dbReference type="InterPro" id="IPR046658">
    <property type="entry name" value="DUF6767"/>
</dbReference>
<dbReference type="EMBL" id="RJSF01000007">
    <property type="protein sequence ID" value="RNM16715.1"/>
    <property type="molecule type" value="Genomic_DNA"/>
</dbReference>
<name>A0A3N0GW84_9ACTN</name>
<protein>
    <submittedName>
        <fullName evidence="1">Uncharacterized protein</fullName>
    </submittedName>
</protein>
<dbReference type="AlphaFoldDB" id="A0A3N0GW84"/>
<gene>
    <name evidence="1" type="ORF">EFL26_04145</name>
</gene>
<dbReference type="Pfam" id="PF20555">
    <property type="entry name" value="DUF6767"/>
    <property type="match status" value="1"/>
</dbReference>
<organism evidence="1 2">
    <name type="scientific">Nocardioides pocheonensis</name>
    <dbReference type="NCBI Taxonomy" id="661485"/>
    <lineage>
        <taxon>Bacteria</taxon>
        <taxon>Bacillati</taxon>
        <taxon>Actinomycetota</taxon>
        <taxon>Actinomycetes</taxon>
        <taxon>Propionibacteriales</taxon>
        <taxon>Nocardioidaceae</taxon>
        <taxon>Nocardioides</taxon>
    </lineage>
</organism>
<evidence type="ECO:0000313" key="2">
    <source>
        <dbReference type="Proteomes" id="UP000279994"/>
    </source>
</evidence>
<evidence type="ECO:0000313" key="1">
    <source>
        <dbReference type="EMBL" id="RNM16715.1"/>
    </source>
</evidence>
<sequence length="67" mass="7404">MDERSWVSEAPCRVRLGEPCRLCVPGATGPQDCGLAYLVMTDPYLCAELDRMRSELLAAQTDLSSVR</sequence>
<keyword evidence="2" id="KW-1185">Reference proteome</keyword>
<reference evidence="1 2" key="1">
    <citation type="submission" date="2018-11" db="EMBL/GenBank/DDBJ databases">
        <authorList>
            <person name="Li F."/>
        </authorList>
    </citation>
    <scope>NUCLEOTIDE SEQUENCE [LARGE SCALE GENOMIC DNA]</scope>
    <source>
        <strain evidence="1 2">Gsoil 818</strain>
    </source>
</reference>
<dbReference type="OrthoDB" id="4324184at2"/>
<comment type="caution">
    <text evidence="1">The sequence shown here is derived from an EMBL/GenBank/DDBJ whole genome shotgun (WGS) entry which is preliminary data.</text>
</comment>